<dbReference type="InterPro" id="IPR052965">
    <property type="entry name" value="Pigment-catalase-like"/>
</dbReference>
<dbReference type="RefSeq" id="WP_174194548.1">
    <property type="nucleotide sequence ID" value="NZ_JABULH010000005.1"/>
</dbReference>
<dbReference type="SUPFAM" id="SSF47240">
    <property type="entry name" value="Ferritin-like"/>
    <property type="match status" value="1"/>
</dbReference>
<dbReference type="PANTHER" id="PTHR31694">
    <property type="entry name" value="DESICCATION-LIKE PROTEIN"/>
    <property type="match status" value="1"/>
</dbReference>
<evidence type="ECO:0000313" key="4">
    <source>
        <dbReference type="Proteomes" id="UP000621447"/>
    </source>
</evidence>
<keyword evidence="4" id="KW-1185">Reference proteome</keyword>
<evidence type="ECO:0000256" key="2">
    <source>
        <dbReference type="SAM" id="Phobius"/>
    </source>
</evidence>
<accession>A0ABX2JHP8</accession>
<keyword evidence="2" id="KW-0812">Transmembrane</keyword>
<dbReference type="InterPro" id="IPR009078">
    <property type="entry name" value="Ferritin-like_SF"/>
</dbReference>
<name>A0ABX2JHP8_9SPHN</name>
<gene>
    <name evidence="3" type="ORF">HRV97_12180</name>
</gene>
<dbReference type="EMBL" id="JABULH010000005">
    <property type="protein sequence ID" value="NTS65917.1"/>
    <property type="molecule type" value="Genomic_DNA"/>
</dbReference>
<organism evidence="3 4">
    <name type="scientific">Sphingomonas hominis</name>
    <dbReference type="NCBI Taxonomy" id="2741495"/>
    <lineage>
        <taxon>Bacteria</taxon>
        <taxon>Pseudomonadati</taxon>
        <taxon>Pseudomonadota</taxon>
        <taxon>Alphaproteobacteria</taxon>
        <taxon>Sphingomonadales</taxon>
        <taxon>Sphingomonadaceae</taxon>
        <taxon>Sphingomonas</taxon>
    </lineage>
</organism>
<keyword evidence="2" id="KW-1133">Transmembrane helix</keyword>
<sequence>MADSVELIEALDRRVKRRDERREFFRHALSVGTLAAGGVAAMGFSTAARAQTAAPSDSDILNLALNLEYLEAQFYVYAVRGEGLPAAQLTGTGRQGAVTGGRKANLTDRTVIQYAREIAEDEVAHVAALRSALGNAAVAQPAINISGAADGPFTAAALAAGIDLSASGGVFDPYANDDNFLLGAYIFEDVGVTAYQGAAPLISNVDIVDAAAGILAAEAFHAGIIRSALYARGVATPVLRTNADRISDARDLLDGNRASAAGSLPTIVADDDQGISPMTVNGQVQANIVPTDSTGRTFSRTSEQVHNIVYLTRNQATSGGFFPNGTNNPNAALTRSGAN</sequence>
<reference evidence="3 4" key="1">
    <citation type="submission" date="2020-06" db="EMBL/GenBank/DDBJ databases">
        <title>Sphingomonas hominis sp. nov., a member of the Sphingomonas, isolated from the hair of a 22-year-old girl.</title>
        <authorList>
            <person name="Zhang D.-F."/>
            <person name="Cui X.-W."/>
        </authorList>
    </citation>
    <scope>NUCLEOTIDE SEQUENCE [LARGE SCALE GENOMIC DNA]</scope>
    <source>
        <strain evidence="3 4">HHU CXW</strain>
    </source>
</reference>
<keyword evidence="2" id="KW-0472">Membrane</keyword>
<comment type="caution">
    <text evidence="3">The sequence shown here is derived from an EMBL/GenBank/DDBJ whole genome shotgun (WGS) entry which is preliminary data.</text>
</comment>
<protein>
    <submittedName>
        <fullName evidence="3">Ferritin-like domain-containing protein</fullName>
    </submittedName>
</protein>
<evidence type="ECO:0000313" key="3">
    <source>
        <dbReference type="EMBL" id="NTS65917.1"/>
    </source>
</evidence>
<feature type="region of interest" description="Disordered" evidence="1">
    <location>
        <begin position="320"/>
        <end position="339"/>
    </location>
</feature>
<proteinExistence type="predicted"/>
<feature type="compositionally biased region" description="Low complexity" evidence="1">
    <location>
        <begin position="320"/>
        <end position="330"/>
    </location>
</feature>
<dbReference type="Pfam" id="PF13668">
    <property type="entry name" value="Ferritin_2"/>
    <property type="match status" value="1"/>
</dbReference>
<dbReference type="PANTHER" id="PTHR31694:SF26">
    <property type="entry name" value="OS05G0151100 PROTEIN"/>
    <property type="match status" value="1"/>
</dbReference>
<dbReference type="Proteomes" id="UP000621447">
    <property type="component" value="Unassembled WGS sequence"/>
</dbReference>
<evidence type="ECO:0000256" key="1">
    <source>
        <dbReference type="SAM" id="MobiDB-lite"/>
    </source>
</evidence>
<feature type="transmembrane region" description="Helical" evidence="2">
    <location>
        <begin position="24"/>
        <end position="44"/>
    </location>
</feature>